<dbReference type="SUPFAM" id="SSF56300">
    <property type="entry name" value="Metallo-dependent phosphatases"/>
    <property type="match status" value="1"/>
</dbReference>
<feature type="transmembrane region" description="Helical" evidence="2">
    <location>
        <begin position="73"/>
        <end position="91"/>
    </location>
</feature>
<dbReference type="VEuPathDB" id="TriTrypDB:LdCL_200009000"/>
<feature type="region of interest" description="Disordered" evidence="1">
    <location>
        <begin position="319"/>
        <end position="346"/>
    </location>
</feature>
<evidence type="ECO:0000313" key="3">
    <source>
        <dbReference type="EMBL" id="AYU78322.1"/>
    </source>
</evidence>
<dbReference type="OrthoDB" id="1883418at2759"/>
<keyword evidence="2" id="KW-0812">Transmembrane</keyword>
<feature type="transmembrane region" description="Helical" evidence="2">
    <location>
        <begin position="1061"/>
        <end position="1086"/>
    </location>
</feature>
<evidence type="ECO:0000256" key="1">
    <source>
        <dbReference type="SAM" id="MobiDB-lite"/>
    </source>
</evidence>
<sequence>MEAQLFQLHRSEWYERVQVFLVLATERVTSLRSGIFWTLSYVLLLALMYLFHSPFRSQLETRTDWYAQVTKGLQIWLAVVLLCFHVGPHLVESRSAAAASTAAKSVSSDATQHILAEDAVTTIFFPTFCFTSSFCLLLHKIKRRYKLAFTYGPSFTVVMINSVLLSSFAMMHYAACSEVFSTVEIAVGAPEKTWPIPFIGSLTPPSTWLRASQVVCPQPVAKKPFACLAFLCSLCVAFVWIDYLYKKHLAGGDPSRGILWADMYPEKARSNNSPQAASLRASLIFRCWGLRRTRTPDNHVAKSLGLPEGDPRLREAAPQTISLPSHAKHPKRRGDGDVDPTGWQDEHDRLGVSAEKYVSHPANRPGMVPWFSTFIIRTTWQALARMSLEFLTFDVRVLQHYAKPKIFEFHFGSSLNQLPHFRIDGDDDSTYTDNEPAAAGAANLSVTSPSTPLRCQATEALVPSPPKTSPGRKEAEKGDRDIWFDWIADVGDGFNPTYAMARLLARPSLKIRWHRPPSKRVGLSFLPTFDDSTPTNTPTVDREPFVLPRGSFVLVGGDLAYPSPNDETYTTRLFEPYHDAMSSNVRLQSVFHAEQRRVVVADASDADVAHIHLLDAETVSRMATGGAALRTGRATAEEALRSVPLLFAIPGNHDWFDGLTTYRKYILERTWIGGWLMPQRSSFFVLRLPHNWFVLCGDTGNMQDIDVAQRNYFLDVIEKCMDAESCVILAAHEPGWLYDSMLRKSELTQPELAKVSEALGTRLRLRLAGDIHHYSRHTPRDASSEAATLVVSGGGGAFLHGPRNTPVVSQLTAYRRACAFPARNTLPTLLSRLLGFRVINWKFDLIIGVFSFLVVVSLLPQSIKDVRHDSESSPLMTLPNAAAAWWERVCVYVVTLFTKGIASVLVTLVFFAAFAAAGSEKNAPVWMRLLHSSFWTFLTVFVCCGMLAYLICTLQYMVDNDMLVSADGHWGSAVEDQVRASVDSLLNHTQRVLGEAHASVTAHELQRLQTSLYGGSLVNWCGVVLRCLDPFEMLAYLSEKVSSPEMGTFTEDASRLDEVLYYLYFVFFYWILVTPLVSFVIGSYLMCCVTLFDSLFDATYSAFQIEEYKHFVRFRLDAATRELHAYVIIMSHVPKLWSWDAAYQKELKSEKVRTAPPHLRAYPSRWHGKSFRTSVRRDDGKHAGYDEGMEEGVEILEHFVCAPHRPPTSTSTA</sequence>
<feature type="transmembrane region" description="Helical" evidence="2">
    <location>
        <begin position="151"/>
        <end position="175"/>
    </location>
</feature>
<keyword evidence="2" id="KW-0472">Membrane</keyword>
<dbReference type="PANTHER" id="PTHR34211:SF3">
    <property type="entry name" value="CALCINEURIN-LIKE METALLO-PHOSPHOESTERASE SUPERFAMILY PROTEIN"/>
    <property type="match status" value="1"/>
</dbReference>
<evidence type="ECO:0000313" key="4">
    <source>
        <dbReference type="Proteomes" id="UP000274082"/>
    </source>
</evidence>
<name>A0A3S7WVZ2_LEIDO</name>
<gene>
    <name evidence="3" type="ORF">LdCL_200009000</name>
</gene>
<feature type="transmembrane region" description="Helical" evidence="2">
    <location>
        <begin position="889"/>
        <end position="914"/>
    </location>
</feature>
<protein>
    <submittedName>
        <fullName evidence="3">Metallo-dependent phosphatase-like domain-containing protein</fullName>
    </submittedName>
</protein>
<dbReference type="Proteomes" id="UP000274082">
    <property type="component" value="Chromosome 20"/>
</dbReference>
<evidence type="ECO:0000256" key="2">
    <source>
        <dbReference type="SAM" id="Phobius"/>
    </source>
</evidence>
<keyword evidence="2" id="KW-1133">Transmembrane helix</keyword>
<organism evidence="3 4">
    <name type="scientific">Leishmania donovani</name>
    <dbReference type="NCBI Taxonomy" id="5661"/>
    <lineage>
        <taxon>Eukaryota</taxon>
        <taxon>Discoba</taxon>
        <taxon>Euglenozoa</taxon>
        <taxon>Kinetoplastea</taxon>
        <taxon>Metakinetoplastina</taxon>
        <taxon>Trypanosomatida</taxon>
        <taxon>Trypanosomatidae</taxon>
        <taxon>Leishmaniinae</taxon>
        <taxon>Leishmania</taxon>
    </lineage>
</organism>
<proteinExistence type="predicted"/>
<keyword evidence="4" id="KW-1185">Reference proteome</keyword>
<accession>A0A3S7WVZ2</accession>
<feature type="transmembrane region" description="Helical" evidence="2">
    <location>
        <begin position="119"/>
        <end position="139"/>
    </location>
</feature>
<dbReference type="VEuPathDB" id="TriTrypDB:LdBPK_200430.1"/>
<feature type="transmembrane region" description="Helical" evidence="2">
    <location>
        <begin position="34"/>
        <end position="52"/>
    </location>
</feature>
<dbReference type="Gene3D" id="3.60.21.10">
    <property type="match status" value="1"/>
</dbReference>
<dbReference type="InterPro" id="IPR029052">
    <property type="entry name" value="Metallo-depent_PP-like"/>
</dbReference>
<dbReference type="VEuPathDB" id="TriTrypDB:LDHU3_20.0500"/>
<reference evidence="3 4" key="1">
    <citation type="journal article" date="2018" name="Sci. Rep.">
        <title>A complete Leishmania donovani reference genome identifies novel genetic variations associated with virulence.</title>
        <authorList>
            <person name="Lypaczewski P."/>
            <person name="Hoshizaki J."/>
            <person name="Zhang W.-W."/>
            <person name="McCall L.-I."/>
            <person name="Torcivia-Rodriguez J."/>
            <person name="Simonyan V."/>
            <person name="Kaur A."/>
            <person name="Dewar K."/>
            <person name="Matlashewski G."/>
        </authorList>
    </citation>
    <scope>NUCLEOTIDE SEQUENCE [LARGE SCALE GENOMIC DNA]</scope>
    <source>
        <strain evidence="3 4">LdCL</strain>
    </source>
</reference>
<dbReference type="PANTHER" id="PTHR34211">
    <property type="entry name" value="CALCINEURIN-LIKE METALLO-PHOSPHOESTERASE SUPERFAMILY PROTEIN"/>
    <property type="match status" value="1"/>
</dbReference>
<feature type="transmembrane region" description="Helical" evidence="2">
    <location>
        <begin position="934"/>
        <end position="952"/>
    </location>
</feature>
<dbReference type="EMBL" id="CP029519">
    <property type="protein sequence ID" value="AYU78322.1"/>
    <property type="molecule type" value="Genomic_DNA"/>
</dbReference>
<feature type="transmembrane region" description="Helical" evidence="2">
    <location>
        <begin position="841"/>
        <end position="859"/>
    </location>
</feature>
<dbReference type="AlphaFoldDB" id="A0A3S7WVZ2"/>